<accession>A0AAW6TID1</accession>
<dbReference type="AlphaFoldDB" id="A0AAW6TID1"/>
<gene>
    <name evidence="2" type="ORF">E6P75_05975</name>
</gene>
<protein>
    <submittedName>
        <fullName evidence="2">Uncharacterized protein</fullName>
    </submittedName>
</protein>
<sequence length="97" mass="11326">MLFEYFNEFLGDIVGSKNAVIVLIGLLLVIYGIVLGYATFAKASGFPMPTENSNIYKKWSRDFGIDNYDEFKKWNKSNNSYRGRSSYRRSYRRRGGW</sequence>
<keyword evidence="1" id="KW-0812">Transmembrane</keyword>
<comment type="caution">
    <text evidence="2">The sequence shown here is derived from an EMBL/GenBank/DDBJ whole genome shotgun (WGS) entry which is preliminary data.</text>
</comment>
<name>A0AAW6TID1_FAUOS</name>
<proteinExistence type="predicted"/>
<evidence type="ECO:0000313" key="2">
    <source>
        <dbReference type="EMBL" id="MDI4509759.1"/>
    </source>
</evidence>
<reference evidence="2" key="1">
    <citation type="submission" date="2019-04" db="EMBL/GenBank/DDBJ databases">
        <title>Moraxella osloensis CCUG 73412, isolated from corneal scrapings as causative agent of keratitis.</title>
        <authorList>
            <person name="Connolly G."/>
            <person name="Jaen-Luchoro D."/>
            <person name="Pinyeiro-Iglesias B."/>
            <person name="Curry A."/>
            <person name="Knowles S."/>
            <person name="Moore E.R.B."/>
        </authorList>
    </citation>
    <scope>NUCLEOTIDE SEQUENCE</scope>
    <source>
        <strain evidence="2">CCUG 73412</strain>
    </source>
</reference>
<keyword evidence="1" id="KW-1133">Transmembrane helix</keyword>
<keyword evidence="1" id="KW-0472">Membrane</keyword>
<evidence type="ECO:0000256" key="1">
    <source>
        <dbReference type="SAM" id="Phobius"/>
    </source>
</evidence>
<dbReference type="EMBL" id="SSCJ01000004">
    <property type="protein sequence ID" value="MDI4509759.1"/>
    <property type="molecule type" value="Genomic_DNA"/>
</dbReference>
<feature type="transmembrane region" description="Helical" evidence="1">
    <location>
        <begin position="20"/>
        <end position="40"/>
    </location>
</feature>
<organism evidence="2">
    <name type="scientific">Faucicola osloensis</name>
    <name type="common">Moraxella osloensis</name>
    <dbReference type="NCBI Taxonomy" id="34062"/>
    <lineage>
        <taxon>Bacteria</taxon>
        <taxon>Pseudomonadati</taxon>
        <taxon>Pseudomonadota</taxon>
        <taxon>Gammaproteobacteria</taxon>
        <taxon>Moraxellales</taxon>
        <taxon>Moraxellaceae</taxon>
        <taxon>Faucicola</taxon>
    </lineage>
</organism>